<evidence type="ECO:0008006" key="3">
    <source>
        <dbReference type="Google" id="ProtNLM"/>
    </source>
</evidence>
<dbReference type="Proteomes" id="UP001457197">
    <property type="component" value="Unassembled WGS sequence"/>
</dbReference>
<accession>A0ABV1AXU5</accession>
<evidence type="ECO:0000313" key="1">
    <source>
        <dbReference type="EMBL" id="MEQ2363034.1"/>
    </source>
</evidence>
<proteinExistence type="predicted"/>
<sequence>MPSAERNEVSYYNEIMQFVKAQIESNFSAWEKPLKVYCKTGELRSGLDAIIRENHITTPAILEFASSTPPLSLDIFALITDGVKYELLIIEVKLLKSVGLTQLSQLIGYCIVSNAQYGLLVNVNGGESPRLTNLITNEPDLMHIVRTLEKRQATIEHNLGVMEWDSETQNMTYTACGAIRTLSELCKKLESKFR</sequence>
<reference evidence="1 2" key="1">
    <citation type="submission" date="2024-03" db="EMBL/GenBank/DDBJ databases">
        <title>Human intestinal bacterial collection.</title>
        <authorList>
            <person name="Pauvert C."/>
            <person name="Hitch T.C.A."/>
            <person name="Clavel T."/>
        </authorList>
    </citation>
    <scope>NUCLEOTIDE SEQUENCE [LARGE SCALE GENOMIC DNA]</scope>
    <source>
        <strain evidence="1 2">CLA-AA-H175</strain>
    </source>
</reference>
<evidence type="ECO:0000313" key="2">
    <source>
        <dbReference type="Proteomes" id="UP001457197"/>
    </source>
</evidence>
<protein>
    <recommendedName>
        <fullName evidence="3">GxxExxY protein</fullName>
    </recommendedName>
</protein>
<keyword evidence="2" id="KW-1185">Reference proteome</keyword>
<organism evidence="1 2">
    <name type="scientific">Faecalibacterium tardum</name>
    <dbReference type="NCBI Taxonomy" id="3133156"/>
    <lineage>
        <taxon>Bacteria</taxon>
        <taxon>Bacillati</taxon>
        <taxon>Bacillota</taxon>
        <taxon>Clostridia</taxon>
        <taxon>Eubacteriales</taxon>
        <taxon>Oscillospiraceae</taxon>
        <taxon>Faecalibacterium</taxon>
    </lineage>
</organism>
<name>A0ABV1AXU5_9FIRM</name>
<dbReference type="EMBL" id="JBBMEO010000033">
    <property type="protein sequence ID" value="MEQ2363034.1"/>
    <property type="molecule type" value="Genomic_DNA"/>
</dbReference>
<gene>
    <name evidence="1" type="ORF">WMO44_12950</name>
</gene>
<dbReference type="RefSeq" id="WP_349152817.1">
    <property type="nucleotide sequence ID" value="NZ_JBBMEO010000033.1"/>
</dbReference>
<comment type="caution">
    <text evidence="1">The sequence shown here is derived from an EMBL/GenBank/DDBJ whole genome shotgun (WGS) entry which is preliminary data.</text>
</comment>